<dbReference type="Proteomes" id="UP000065151">
    <property type="component" value="Chromosome"/>
</dbReference>
<sequence length="184" mass="18569">MTTRLWFVLAGMVVLVMLVSTSTTGALWHDQAAVDAGSVSSGSLVLLVGGQEETYAFTALTASNLVPGQSVRAPLSISNGGSTEMVYGLSAVTAAAAGSADEALAASLRLTVTDDAACAGPQNQDPGLPFQTALDASATFSGRDLTPSAFETLCFEIGLDADAPTAAASGSTAVTFTFRGEQKP</sequence>
<organism evidence="1">
    <name type="scientific">Pseudarthrobacter sulfonivorans</name>
    <dbReference type="NCBI Taxonomy" id="121292"/>
    <lineage>
        <taxon>Bacteria</taxon>
        <taxon>Bacillati</taxon>
        <taxon>Actinomycetota</taxon>
        <taxon>Actinomycetes</taxon>
        <taxon>Micrococcales</taxon>
        <taxon>Micrococcaceae</taxon>
        <taxon>Pseudarthrobacter</taxon>
    </lineage>
</organism>
<evidence type="ECO:0000313" key="2">
    <source>
        <dbReference type="Proteomes" id="UP000065151"/>
    </source>
</evidence>
<dbReference type="STRING" id="121292.AU252_17035"/>
<dbReference type="EMBL" id="CP013747">
    <property type="protein sequence ID" value="ALV42646.1"/>
    <property type="molecule type" value="Genomic_DNA"/>
</dbReference>
<evidence type="ECO:0000313" key="1">
    <source>
        <dbReference type="EMBL" id="ALV42646.1"/>
    </source>
</evidence>
<proteinExistence type="predicted"/>
<evidence type="ECO:0008006" key="3">
    <source>
        <dbReference type="Google" id="ProtNLM"/>
    </source>
</evidence>
<accession>A0A0U3GU05</accession>
<protein>
    <recommendedName>
        <fullName evidence="3">Ribosomally synthesized peptide with SipW-like signal peptide</fullName>
    </recommendedName>
</protein>
<gene>
    <name evidence="1" type="ORF">AU252_17035</name>
</gene>
<reference evidence="1 2" key="1">
    <citation type="submission" date="2015-12" db="EMBL/GenBank/DDBJ databases">
        <authorList>
            <person name="Shamseldin A."/>
            <person name="Moawad H."/>
            <person name="Abd El-Rahim W.M."/>
            <person name="Sadowsky M.J."/>
        </authorList>
    </citation>
    <scope>NUCLEOTIDE SEQUENCE [LARGE SCALE GENOMIC DNA]</scope>
    <source>
        <strain evidence="1 2">Ar51</strain>
    </source>
</reference>
<dbReference type="RefSeq" id="WP_058931733.1">
    <property type="nucleotide sequence ID" value="NZ_CP013747.1"/>
</dbReference>
<name>A0A0U3GU05_9MICC</name>
<dbReference type="AlphaFoldDB" id="A0A0U3GU05"/>
<dbReference type="KEGG" id="psul:AU252_17035"/>